<reference evidence="5" key="2">
    <citation type="submission" date="2024-09" db="EMBL/GenBank/DDBJ databases">
        <authorList>
            <person name="Veyrier F.J."/>
        </authorList>
    </citation>
    <scope>NUCLEOTIDE SEQUENCE</scope>
    <source>
        <strain evidence="5">17694</strain>
    </source>
</reference>
<dbReference type="CDD" id="cd08349">
    <property type="entry name" value="BLMA_like"/>
    <property type="match status" value="1"/>
</dbReference>
<dbReference type="InterPro" id="IPR004360">
    <property type="entry name" value="Glyas_Fos-R_dOase_dom"/>
</dbReference>
<keyword evidence="3" id="KW-0046">Antibiotic resistance</keyword>
<dbReference type="SUPFAM" id="SSF54593">
    <property type="entry name" value="Glyoxalase/Bleomycin resistance protein/Dihydroxybiphenyl dioxygenase"/>
    <property type="match status" value="1"/>
</dbReference>
<comment type="similarity">
    <text evidence="1">Belongs to the bleomycin resistance protein family.</text>
</comment>
<dbReference type="Proteomes" id="UP000831534">
    <property type="component" value="Chromosome"/>
</dbReference>
<dbReference type="Gene3D" id="3.10.180.10">
    <property type="entry name" value="2,3-Dihydroxybiphenyl 1,2-Dioxygenase, domain 1"/>
    <property type="match status" value="1"/>
</dbReference>
<keyword evidence="6" id="KW-1185">Reference proteome</keyword>
<evidence type="ECO:0000256" key="1">
    <source>
        <dbReference type="ARBA" id="ARBA00011051"/>
    </source>
</evidence>
<dbReference type="RefSeq" id="WP_051255699.1">
    <property type="nucleotide sequence ID" value="NZ_CP091521.1"/>
</dbReference>
<evidence type="ECO:0000259" key="4">
    <source>
        <dbReference type="PROSITE" id="PS51819"/>
    </source>
</evidence>
<evidence type="ECO:0000313" key="6">
    <source>
        <dbReference type="Proteomes" id="UP000831534"/>
    </source>
</evidence>
<evidence type="ECO:0000313" key="5">
    <source>
        <dbReference type="EMBL" id="UOP05464.1"/>
    </source>
</evidence>
<dbReference type="PROSITE" id="PS51819">
    <property type="entry name" value="VOC"/>
    <property type="match status" value="1"/>
</dbReference>
<proteinExistence type="inferred from homology"/>
<accession>A0A8T9MWE1</accession>
<dbReference type="InterPro" id="IPR029068">
    <property type="entry name" value="Glyas_Bleomycin-R_OHBP_Dase"/>
</dbReference>
<protein>
    <recommendedName>
        <fullName evidence="2">Bleomycin resistance protein</fullName>
    </recommendedName>
</protein>
<evidence type="ECO:0000256" key="3">
    <source>
        <dbReference type="ARBA" id="ARBA00023251"/>
    </source>
</evidence>
<sequence>MQIDSLPTPSAPALVPELLVCELSASLDFYCCLCGFHILYQRADGHFAYLQRDSAELMLEQAGVAPDVAAGKPDYPFGRGISLQISVRDIDTLYARFAAHPALFLPMEEKWHATGNNQTGVKQFVAQDPDGYLLRFSQRLGIRPA</sequence>
<dbReference type="Pfam" id="PF00903">
    <property type="entry name" value="Glyoxalase"/>
    <property type="match status" value="1"/>
</dbReference>
<dbReference type="GO" id="GO:0046677">
    <property type="term" value="P:response to antibiotic"/>
    <property type="evidence" value="ECO:0007669"/>
    <property type="project" value="UniProtKB-KW"/>
</dbReference>
<dbReference type="AlphaFoldDB" id="A0A8T9MWE1"/>
<dbReference type="InterPro" id="IPR037523">
    <property type="entry name" value="VOC_core"/>
</dbReference>
<dbReference type="InterPro" id="IPR000335">
    <property type="entry name" value="Bleomycin-R"/>
</dbReference>
<dbReference type="EMBL" id="CP091521">
    <property type="protein sequence ID" value="UOP05464.1"/>
    <property type="molecule type" value="Genomic_DNA"/>
</dbReference>
<feature type="domain" description="VOC" evidence="4">
    <location>
        <begin position="11"/>
        <end position="139"/>
    </location>
</feature>
<dbReference type="KEGG" id="ckh:LVJ77_04745"/>
<organism evidence="5 6">
    <name type="scientific">Conchiformibius kuhniae</name>
    <dbReference type="NCBI Taxonomy" id="211502"/>
    <lineage>
        <taxon>Bacteria</taxon>
        <taxon>Pseudomonadati</taxon>
        <taxon>Pseudomonadota</taxon>
        <taxon>Betaproteobacteria</taxon>
        <taxon>Neisseriales</taxon>
        <taxon>Neisseriaceae</taxon>
        <taxon>Conchiformibius</taxon>
    </lineage>
</organism>
<evidence type="ECO:0000256" key="2">
    <source>
        <dbReference type="ARBA" id="ARBA00021572"/>
    </source>
</evidence>
<name>A0A8T9MWE1_9NEIS</name>
<gene>
    <name evidence="5" type="ORF">LVJ77_04745</name>
</gene>
<reference evidence="5" key="1">
    <citation type="journal article" date="2022" name="Res Sq">
        <title>Evolution of multicellular longitudinally dividing oral cavity symbionts (Neisseriaceae).</title>
        <authorList>
            <person name="Nyongesa S."/>
            <person name="Weber P."/>
            <person name="Bernet E."/>
            <person name="Pullido F."/>
            <person name="Nieckarz M."/>
            <person name="Delaby M."/>
            <person name="Nieves C."/>
            <person name="Viehboeck T."/>
            <person name="Krause N."/>
            <person name="Rivera-Millot A."/>
            <person name="Nakamura A."/>
            <person name="Vischer N."/>
            <person name="VanNieuwenhze M."/>
            <person name="Brun Y."/>
            <person name="Cava F."/>
            <person name="Bulgheresi S."/>
            <person name="Veyrier F."/>
        </authorList>
    </citation>
    <scope>NUCLEOTIDE SEQUENCE</scope>
    <source>
        <strain evidence="5">17694</strain>
    </source>
</reference>